<name>A0AAJ0ESG0_9PEZI</name>
<evidence type="ECO:0000256" key="1">
    <source>
        <dbReference type="SAM" id="SignalP"/>
    </source>
</evidence>
<dbReference type="EMBL" id="JAHMHR010000023">
    <property type="protein sequence ID" value="KAK1675036.1"/>
    <property type="molecule type" value="Genomic_DNA"/>
</dbReference>
<reference evidence="2" key="1">
    <citation type="submission" date="2021-06" db="EMBL/GenBank/DDBJ databases">
        <title>Comparative genomics, transcriptomics and evolutionary studies reveal genomic signatures of adaptation to plant cell wall in hemibiotrophic fungi.</title>
        <authorList>
            <consortium name="DOE Joint Genome Institute"/>
            <person name="Baroncelli R."/>
            <person name="Diaz J.F."/>
            <person name="Benocci T."/>
            <person name="Peng M."/>
            <person name="Battaglia E."/>
            <person name="Haridas S."/>
            <person name="Andreopoulos W."/>
            <person name="Labutti K."/>
            <person name="Pangilinan J."/>
            <person name="Floch G.L."/>
            <person name="Makela M.R."/>
            <person name="Henrissat B."/>
            <person name="Grigoriev I.V."/>
            <person name="Crouch J.A."/>
            <person name="De Vries R.P."/>
            <person name="Sukno S.A."/>
            <person name="Thon M.R."/>
        </authorList>
    </citation>
    <scope>NUCLEOTIDE SEQUENCE</scope>
    <source>
        <strain evidence="2">CBS 193.32</strain>
    </source>
</reference>
<gene>
    <name evidence="2" type="ORF">BDP55DRAFT_632672</name>
</gene>
<evidence type="ECO:0000313" key="2">
    <source>
        <dbReference type="EMBL" id="KAK1675036.1"/>
    </source>
</evidence>
<feature type="chain" id="PRO_5042516080" evidence="1">
    <location>
        <begin position="21"/>
        <end position="211"/>
    </location>
</feature>
<accession>A0AAJ0ESG0</accession>
<protein>
    <submittedName>
        <fullName evidence="2">Uncharacterized protein</fullName>
    </submittedName>
</protein>
<keyword evidence="3" id="KW-1185">Reference proteome</keyword>
<dbReference type="RefSeq" id="XP_060429039.1">
    <property type="nucleotide sequence ID" value="XM_060572454.1"/>
</dbReference>
<dbReference type="Proteomes" id="UP001224890">
    <property type="component" value="Unassembled WGS sequence"/>
</dbReference>
<dbReference type="GeneID" id="85456980"/>
<feature type="signal peptide" evidence="1">
    <location>
        <begin position="1"/>
        <end position="20"/>
    </location>
</feature>
<sequence>MLCCAMLYAVLSSGQQAVAATVTDRAGDNDDGVRLEHPDSLSGLGRSLWAGVLTLELWRKGAGGDTLEPWALEGLGWNWKPGDRGLGPLGPEEDAAVMGVGRGRLTAVDGPGTCDAMRCDAMRGQLVEQEVDDVLLPLLRIGTDVKGPGAGGTGWASIVALVRSGPTLDSESKYYSSPKVVGWSRPGPLGRHELPLSSSAGLSAFHPLVFC</sequence>
<evidence type="ECO:0000313" key="3">
    <source>
        <dbReference type="Proteomes" id="UP001224890"/>
    </source>
</evidence>
<dbReference type="AlphaFoldDB" id="A0AAJ0ESG0"/>
<proteinExistence type="predicted"/>
<organism evidence="2 3">
    <name type="scientific">Colletotrichum godetiae</name>
    <dbReference type="NCBI Taxonomy" id="1209918"/>
    <lineage>
        <taxon>Eukaryota</taxon>
        <taxon>Fungi</taxon>
        <taxon>Dikarya</taxon>
        <taxon>Ascomycota</taxon>
        <taxon>Pezizomycotina</taxon>
        <taxon>Sordariomycetes</taxon>
        <taxon>Hypocreomycetidae</taxon>
        <taxon>Glomerellales</taxon>
        <taxon>Glomerellaceae</taxon>
        <taxon>Colletotrichum</taxon>
        <taxon>Colletotrichum acutatum species complex</taxon>
    </lineage>
</organism>
<comment type="caution">
    <text evidence="2">The sequence shown here is derived from an EMBL/GenBank/DDBJ whole genome shotgun (WGS) entry which is preliminary data.</text>
</comment>
<keyword evidence="1" id="KW-0732">Signal</keyword>